<dbReference type="Gene3D" id="1.10.287.130">
    <property type="match status" value="1"/>
</dbReference>
<keyword evidence="6" id="KW-0418">Kinase</keyword>
<dbReference type="InterPro" id="IPR036890">
    <property type="entry name" value="HATPase_C_sf"/>
</dbReference>
<evidence type="ECO:0000313" key="13">
    <source>
        <dbReference type="Proteomes" id="UP001272242"/>
    </source>
</evidence>
<dbReference type="InterPro" id="IPR005467">
    <property type="entry name" value="His_kinase_dom"/>
</dbReference>
<dbReference type="Pfam" id="PF00512">
    <property type="entry name" value="HisKA"/>
    <property type="match status" value="1"/>
</dbReference>
<keyword evidence="8" id="KW-0902">Two-component regulatory system</keyword>
<evidence type="ECO:0000256" key="1">
    <source>
        <dbReference type="ARBA" id="ARBA00000085"/>
    </source>
</evidence>
<evidence type="ECO:0000256" key="6">
    <source>
        <dbReference type="ARBA" id="ARBA00022777"/>
    </source>
</evidence>
<dbReference type="SUPFAM" id="SSF47384">
    <property type="entry name" value="Homodimeric domain of signal transducing histidine kinase"/>
    <property type="match status" value="1"/>
</dbReference>
<keyword evidence="7" id="KW-0067">ATP-binding</keyword>
<dbReference type="InterPro" id="IPR004358">
    <property type="entry name" value="Sig_transdc_His_kin-like_C"/>
</dbReference>
<reference evidence="13" key="1">
    <citation type="journal article" date="2023" name="Mar. Drugs">
        <title>Gemmata algarum, a Novel Planctomycete Isolated from an Algal Mat, Displays Antimicrobial Activity.</title>
        <authorList>
            <person name="Kumar G."/>
            <person name="Kallscheuer N."/>
            <person name="Kashif M."/>
            <person name="Ahamad S."/>
            <person name="Jagadeeshwari U."/>
            <person name="Pannikurungottu S."/>
            <person name="Haufschild T."/>
            <person name="Kabuu M."/>
            <person name="Sasikala C."/>
            <person name="Jogler C."/>
            <person name="Ramana C."/>
        </authorList>
    </citation>
    <scope>NUCLEOTIDE SEQUENCE [LARGE SCALE GENOMIC DNA]</scope>
    <source>
        <strain evidence="13">JC673</strain>
    </source>
</reference>
<dbReference type="SUPFAM" id="SSF55874">
    <property type="entry name" value="ATPase domain of HSP90 chaperone/DNA topoisomerase II/histidine kinase"/>
    <property type="match status" value="1"/>
</dbReference>
<dbReference type="EMBL" id="JAXBLV010000200">
    <property type="protein sequence ID" value="MDY3561755.1"/>
    <property type="molecule type" value="Genomic_DNA"/>
</dbReference>
<dbReference type="Gene3D" id="3.30.565.10">
    <property type="entry name" value="Histidine kinase-like ATPase, C-terminal domain"/>
    <property type="match status" value="1"/>
</dbReference>
<gene>
    <name evidence="12" type="ORF">R5W23_003182</name>
</gene>
<dbReference type="Proteomes" id="UP001272242">
    <property type="component" value="Unassembled WGS sequence"/>
</dbReference>
<evidence type="ECO:0000256" key="2">
    <source>
        <dbReference type="ARBA" id="ARBA00012438"/>
    </source>
</evidence>
<dbReference type="Pfam" id="PF02518">
    <property type="entry name" value="HATPase_c"/>
    <property type="match status" value="1"/>
</dbReference>
<keyword evidence="4" id="KW-0808">Transferase</keyword>
<organism evidence="12 13">
    <name type="scientific">Gemmata algarum</name>
    <dbReference type="NCBI Taxonomy" id="2975278"/>
    <lineage>
        <taxon>Bacteria</taxon>
        <taxon>Pseudomonadati</taxon>
        <taxon>Planctomycetota</taxon>
        <taxon>Planctomycetia</taxon>
        <taxon>Gemmatales</taxon>
        <taxon>Gemmataceae</taxon>
        <taxon>Gemmata</taxon>
    </lineage>
</organism>
<evidence type="ECO:0000256" key="4">
    <source>
        <dbReference type="ARBA" id="ARBA00022679"/>
    </source>
</evidence>
<dbReference type="InterPro" id="IPR003661">
    <property type="entry name" value="HisK_dim/P_dom"/>
</dbReference>
<dbReference type="PRINTS" id="PR00344">
    <property type="entry name" value="BCTRLSENSOR"/>
</dbReference>
<dbReference type="InterPro" id="IPR011006">
    <property type="entry name" value="CheY-like_superfamily"/>
</dbReference>
<dbReference type="SMART" id="SM00388">
    <property type="entry name" value="HisKA"/>
    <property type="match status" value="1"/>
</dbReference>
<evidence type="ECO:0000256" key="8">
    <source>
        <dbReference type="ARBA" id="ARBA00023012"/>
    </source>
</evidence>
<accession>A0ABU5F336</accession>
<keyword evidence="5" id="KW-0547">Nucleotide-binding</keyword>
<name>A0ABU5F336_9BACT</name>
<sequence length="856" mass="91165">MPLALLLLIGLEPPEPAPLTQVADVRALSKEDAAERRPVELTVAVTFVNRHLRDFFVQDVTAGVYVEESPLALGLAPGDRVILTGFTAPGTFAPAVVATGVRKIGSAEFPAPELHNLDPDDNRWLDARYVEGRVYVQRYQYNGVRVLFSVATAKGTAVINVPAAGLNLSRAEALVGSVVRFRGVCNSPRHDPNTGTASAVGRFLVASLDDIEPLPESNGSTAPIPIVNVHRGFVTGPAPFARPVAIRGVVTHALEKNKVQEIAVQDGTGAALVYPSEPTDLRVGTAVLARGYSSPRSNAIRLDNAFVTVLDSPLPAPKLLRTSAEQILREAQWGRLVRVEGEVRASAEREGERLVTCTDTGRQFVVAYTGPGGAELAALEPGTQVTVTGVAFPAAAPQDGDVLCIRVNEPGDVAVRSRPQPPPPESWWTARRVSRLLVGVGVAGLLVGAWILTLRRQVRRQAAEIRARYEREAELSRSLHESRRLEALGRLVGGIAHDFNNLLTVILGSGQLVRDLVPAGTAADELLRTILQAGERGADLTGQLLTFSRRKPIALEPMDLNEVLQEIEKLVRPAVGDGVRVVTDYAPGLPLVRADRGVLTQLVLNLATNARDAMDRSGELGLRTRAVMVDGRPVARLVVSDNGCGMDEATKARVFEPFFTTKPVGKGTGLGLATVYGIVNGLGGTIALESAVGQGTTFSIDLPGDRSAGTGTARAVPARPRPAPAVGPVLLVDDDPSVRATTAAILRHAGVFVVEAESPGAALDLIRHATEPFAVLITDIVMPELSGPQLAEQVRLRCPDIRVLFISGYPREELPQNTMPREEDRFLHKPFAPVQLLVELQALSASLAAAPAAGPQ</sequence>
<evidence type="ECO:0000313" key="12">
    <source>
        <dbReference type="EMBL" id="MDY3561755.1"/>
    </source>
</evidence>
<dbReference type="Gene3D" id="3.40.50.2300">
    <property type="match status" value="1"/>
</dbReference>
<evidence type="ECO:0000256" key="3">
    <source>
        <dbReference type="ARBA" id="ARBA00022553"/>
    </source>
</evidence>
<dbReference type="SMART" id="SM00387">
    <property type="entry name" value="HATPase_c"/>
    <property type="match status" value="1"/>
</dbReference>
<dbReference type="InterPro" id="IPR003594">
    <property type="entry name" value="HATPase_dom"/>
</dbReference>
<protein>
    <recommendedName>
        <fullName evidence="2">histidine kinase</fullName>
        <ecNumber evidence="2">2.7.13.3</ecNumber>
    </recommendedName>
</protein>
<dbReference type="RefSeq" id="WP_320688106.1">
    <property type="nucleotide sequence ID" value="NZ_JAXBLV010000200.1"/>
</dbReference>
<dbReference type="InterPro" id="IPR001789">
    <property type="entry name" value="Sig_transdc_resp-reg_receiver"/>
</dbReference>
<dbReference type="PANTHER" id="PTHR43065:SF46">
    <property type="entry name" value="C4-DICARBOXYLATE TRANSPORT SENSOR PROTEIN DCTB"/>
    <property type="match status" value="1"/>
</dbReference>
<keyword evidence="3 9" id="KW-0597">Phosphoprotein</keyword>
<dbReference type="CDD" id="cd00082">
    <property type="entry name" value="HisKA"/>
    <property type="match status" value="1"/>
</dbReference>
<dbReference type="PANTHER" id="PTHR43065">
    <property type="entry name" value="SENSOR HISTIDINE KINASE"/>
    <property type="match status" value="1"/>
</dbReference>
<proteinExistence type="predicted"/>
<comment type="catalytic activity">
    <reaction evidence="1">
        <text>ATP + protein L-histidine = ADP + protein N-phospho-L-histidine.</text>
        <dbReference type="EC" id="2.7.13.3"/>
    </reaction>
</comment>
<dbReference type="InterPro" id="IPR036097">
    <property type="entry name" value="HisK_dim/P_sf"/>
</dbReference>
<dbReference type="Pfam" id="PF00072">
    <property type="entry name" value="Response_reg"/>
    <property type="match status" value="1"/>
</dbReference>
<feature type="domain" description="Histidine kinase" evidence="10">
    <location>
        <begin position="494"/>
        <end position="706"/>
    </location>
</feature>
<dbReference type="SMART" id="SM00448">
    <property type="entry name" value="REC"/>
    <property type="match status" value="1"/>
</dbReference>
<evidence type="ECO:0000259" key="10">
    <source>
        <dbReference type="PROSITE" id="PS50109"/>
    </source>
</evidence>
<feature type="domain" description="Response regulatory" evidence="11">
    <location>
        <begin position="728"/>
        <end position="844"/>
    </location>
</feature>
<dbReference type="PROSITE" id="PS50109">
    <property type="entry name" value="HIS_KIN"/>
    <property type="match status" value="1"/>
</dbReference>
<evidence type="ECO:0000256" key="7">
    <source>
        <dbReference type="ARBA" id="ARBA00022840"/>
    </source>
</evidence>
<evidence type="ECO:0000256" key="9">
    <source>
        <dbReference type="PROSITE-ProRule" id="PRU00169"/>
    </source>
</evidence>
<comment type="caution">
    <text evidence="12">The sequence shown here is derived from an EMBL/GenBank/DDBJ whole genome shotgun (WGS) entry which is preliminary data.</text>
</comment>
<feature type="modified residue" description="4-aspartylphosphate" evidence="9">
    <location>
        <position position="779"/>
    </location>
</feature>
<dbReference type="SUPFAM" id="SSF52172">
    <property type="entry name" value="CheY-like"/>
    <property type="match status" value="1"/>
</dbReference>
<dbReference type="PROSITE" id="PS50110">
    <property type="entry name" value="RESPONSE_REGULATORY"/>
    <property type="match status" value="1"/>
</dbReference>
<evidence type="ECO:0000259" key="11">
    <source>
        <dbReference type="PROSITE" id="PS50110"/>
    </source>
</evidence>
<dbReference type="CDD" id="cd00156">
    <property type="entry name" value="REC"/>
    <property type="match status" value="1"/>
</dbReference>
<keyword evidence="13" id="KW-1185">Reference proteome</keyword>
<evidence type="ECO:0000256" key="5">
    <source>
        <dbReference type="ARBA" id="ARBA00022741"/>
    </source>
</evidence>
<dbReference type="EC" id="2.7.13.3" evidence="2"/>